<dbReference type="SUPFAM" id="SSF55785">
    <property type="entry name" value="PYP-like sensor domain (PAS domain)"/>
    <property type="match status" value="1"/>
</dbReference>
<keyword evidence="1" id="KW-0472">Membrane</keyword>
<gene>
    <name evidence="4" type="ORF">OMM_01688</name>
</gene>
<feature type="domain" description="PAC" evidence="3">
    <location>
        <begin position="450"/>
        <end position="496"/>
    </location>
</feature>
<keyword evidence="1" id="KW-0812">Transmembrane</keyword>
<dbReference type="PROSITE" id="PS50112">
    <property type="entry name" value="PAS"/>
    <property type="match status" value="1"/>
</dbReference>
<feature type="domain" description="PAS" evidence="2">
    <location>
        <begin position="377"/>
        <end position="447"/>
    </location>
</feature>
<dbReference type="Proteomes" id="UP000189670">
    <property type="component" value="Unassembled WGS sequence"/>
</dbReference>
<evidence type="ECO:0000259" key="2">
    <source>
        <dbReference type="PROSITE" id="PS50112"/>
    </source>
</evidence>
<evidence type="ECO:0000313" key="5">
    <source>
        <dbReference type="Proteomes" id="UP000189670"/>
    </source>
</evidence>
<dbReference type="SMART" id="SM00091">
    <property type="entry name" value="PAS"/>
    <property type="match status" value="1"/>
</dbReference>
<protein>
    <submittedName>
        <fullName evidence="4">PAS/PAC sensor signal transduction histidine kinase</fullName>
    </submittedName>
</protein>
<feature type="transmembrane region" description="Helical" evidence="1">
    <location>
        <begin position="342"/>
        <end position="365"/>
    </location>
</feature>
<dbReference type="CDD" id="cd00130">
    <property type="entry name" value="PAS"/>
    <property type="match status" value="1"/>
</dbReference>
<evidence type="ECO:0000256" key="1">
    <source>
        <dbReference type="SAM" id="Phobius"/>
    </source>
</evidence>
<dbReference type="AlphaFoldDB" id="A0A1V1PC61"/>
<dbReference type="GO" id="GO:0016301">
    <property type="term" value="F:kinase activity"/>
    <property type="evidence" value="ECO:0007669"/>
    <property type="project" value="UniProtKB-KW"/>
</dbReference>
<dbReference type="InterPro" id="IPR007487">
    <property type="entry name" value="ABC_transpt-TYRBP-like"/>
</dbReference>
<dbReference type="InterPro" id="IPR000014">
    <property type="entry name" value="PAS"/>
</dbReference>
<dbReference type="PANTHER" id="PTHR35271">
    <property type="entry name" value="ABC TRANSPORTER, SUBSTRATE-BINDING LIPOPROTEIN-RELATED"/>
    <property type="match status" value="1"/>
</dbReference>
<accession>A0A1V1PC61</accession>
<dbReference type="EMBL" id="ATBP01000144">
    <property type="protein sequence ID" value="ETR72467.1"/>
    <property type="molecule type" value="Genomic_DNA"/>
</dbReference>
<dbReference type="PANTHER" id="PTHR35271:SF1">
    <property type="entry name" value="ABC TRANSPORTER, SUBSTRATE-BINDING LIPOPROTEIN"/>
    <property type="match status" value="1"/>
</dbReference>
<dbReference type="SMART" id="SM00086">
    <property type="entry name" value="PAC"/>
    <property type="match status" value="1"/>
</dbReference>
<name>A0A1V1PC61_9BACT</name>
<keyword evidence="4" id="KW-0418">Kinase</keyword>
<evidence type="ECO:0000259" key="3">
    <source>
        <dbReference type="PROSITE" id="PS50113"/>
    </source>
</evidence>
<dbReference type="InterPro" id="IPR013656">
    <property type="entry name" value="PAS_4"/>
</dbReference>
<dbReference type="Gene3D" id="3.40.50.2300">
    <property type="match status" value="2"/>
</dbReference>
<proteinExistence type="predicted"/>
<dbReference type="Gene3D" id="3.30.450.20">
    <property type="entry name" value="PAS domain"/>
    <property type="match status" value="1"/>
</dbReference>
<dbReference type="InterPro" id="IPR000700">
    <property type="entry name" value="PAS-assoc_C"/>
</dbReference>
<dbReference type="Pfam" id="PF04392">
    <property type="entry name" value="ABC_sub_bind"/>
    <property type="match status" value="1"/>
</dbReference>
<keyword evidence="4" id="KW-0808">Transferase</keyword>
<dbReference type="InterPro" id="IPR001610">
    <property type="entry name" value="PAC"/>
</dbReference>
<dbReference type="PROSITE" id="PS50113">
    <property type="entry name" value="PAC"/>
    <property type="match status" value="1"/>
</dbReference>
<comment type="caution">
    <text evidence="4">The sequence shown here is derived from an EMBL/GenBank/DDBJ whole genome shotgun (WGS) entry which is preliminary data.</text>
</comment>
<dbReference type="Pfam" id="PF08448">
    <property type="entry name" value="PAS_4"/>
    <property type="match status" value="1"/>
</dbReference>
<dbReference type="NCBIfam" id="TIGR00229">
    <property type="entry name" value="sensory_box"/>
    <property type="match status" value="1"/>
</dbReference>
<organism evidence="4 5">
    <name type="scientific">Candidatus Magnetoglobus multicellularis str. Araruama</name>
    <dbReference type="NCBI Taxonomy" id="890399"/>
    <lineage>
        <taxon>Bacteria</taxon>
        <taxon>Pseudomonadati</taxon>
        <taxon>Thermodesulfobacteriota</taxon>
        <taxon>Desulfobacteria</taxon>
        <taxon>Desulfobacterales</taxon>
        <taxon>Desulfobacteraceae</taxon>
        <taxon>Candidatus Magnetoglobus</taxon>
    </lineage>
</organism>
<dbReference type="InterPro" id="IPR035965">
    <property type="entry name" value="PAS-like_dom_sf"/>
</dbReference>
<sequence>MNNSNFFKLLMLTWIVCFAWMIPSSSANSPVQKILILNASHKGDDMSDSILDGIESVLPRHAQTELYIEYMDIKRHSINDSFVILRELYVRRYGNTKIDAIMACDDLALQFVMENRNSLFPEVPVVFCGVENLDVNMPDGITGIRESEDLEETIKLAHKLHPNRQEIVVISDQTPVGKARLERFQTIVSQRNLKLNLTTIVPNTINDLINDTKKISENCIVFFLHFSQDTKQNQYTPAKIINSFQPFLKAPLYTAWYYPRASGILGGKMVNGLMQGKLAAMMVDQILAGKPIDSIPILQKSPNSYIFNYQEMKRFHVHLSDLPGGSVITHKPGTFFYKYRHLIGSIALVFACMLGVVLILMANIIRRKNAERSLEQQIRVLNSFMETIPNPVFFKDDHYRFQQCNVAFQALIGMDEQEIIGKTFADITTPELAESFQEREQMLMEEPGFQSFETKFQRSNGEVFTVIINHATITDEHGKPSGLIGSIQDITDIRDS</sequence>
<reference evidence="5" key="1">
    <citation type="submission" date="2012-11" db="EMBL/GenBank/DDBJ databases">
        <authorList>
            <person name="Lucero-Rivera Y.E."/>
            <person name="Tovar-Ramirez D."/>
        </authorList>
    </citation>
    <scope>NUCLEOTIDE SEQUENCE [LARGE SCALE GENOMIC DNA]</scope>
    <source>
        <strain evidence="5">Araruama</strain>
    </source>
</reference>
<keyword evidence="1" id="KW-1133">Transmembrane helix</keyword>
<evidence type="ECO:0000313" key="4">
    <source>
        <dbReference type="EMBL" id="ETR72467.1"/>
    </source>
</evidence>